<evidence type="ECO:0000313" key="3">
    <source>
        <dbReference type="Proteomes" id="UP000588068"/>
    </source>
</evidence>
<keyword evidence="1" id="KW-0472">Membrane</keyword>
<feature type="transmembrane region" description="Helical" evidence="1">
    <location>
        <begin position="95"/>
        <end position="113"/>
    </location>
</feature>
<organism evidence="2 3">
    <name type="scientific">Povalibacter uvarum</name>
    <dbReference type="NCBI Taxonomy" id="732238"/>
    <lineage>
        <taxon>Bacteria</taxon>
        <taxon>Pseudomonadati</taxon>
        <taxon>Pseudomonadota</taxon>
        <taxon>Gammaproteobacteria</taxon>
        <taxon>Steroidobacterales</taxon>
        <taxon>Steroidobacteraceae</taxon>
        <taxon>Povalibacter</taxon>
    </lineage>
</organism>
<evidence type="ECO:0000256" key="1">
    <source>
        <dbReference type="SAM" id="Phobius"/>
    </source>
</evidence>
<dbReference type="AlphaFoldDB" id="A0A841HSS1"/>
<keyword evidence="3" id="KW-1185">Reference proteome</keyword>
<evidence type="ECO:0000313" key="2">
    <source>
        <dbReference type="EMBL" id="MBB6095823.1"/>
    </source>
</evidence>
<sequence>MQYLGMVLYVATTGAAVFLLSRFDIPEPWRYLVAGVAVLPALLIVFGMLRTIRRQDELFQRVQFEAIALAAAVVWLFTFSWGALEFMQLVPRLPAYVVATGIVFLYGFGGWWFRRRYQ</sequence>
<protein>
    <submittedName>
        <fullName evidence="2">O-antigen/teichoic acid export membrane protein</fullName>
    </submittedName>
</protein>
<feature type="transmembrane region" description="Helical" evidence="1">
    <location>
        <begin position="64"/>
        <end position="83"/>
    </location>
</feature>
<dbReference type="EMBL" id="JACHHZ010000006">
    <property type="protein sequence ID" value="MBB6095823.1"/>
    <property type="molecule type" value="Genomic_DNA"/>
</dbReference>
<feature type="transmembrane region" description="Helical" evidence="1">
    <location>
        <begin position="7"/>
        <end position="25"/>
    </location>
</feature>
<proteinExistence type="predicted"/>
<dbReference type="RefSeq" id="WP_184335211.1">
    <property type="nucleotide sequence ID" value="NZ_JACHHZ010000006.1"/>
</dbReference>
<gene>
    <name evidence="2" type="ORF">HNQ60_004714</name>
</gene>
<feature type="transmembrane region" description="Helical" evidence="1">
    <location>
        <begin position="31"/>
        <end position="52"/>
    </location>
</feature>
<reference evidence="2 3" key="1">
    <citation type="submission" date="2020-08" db="EMBL/GenBank/DDBJ databases">
        <title>Genomic Encyclopedia of Type Strains, Phase IV (KMG-IV): sequencing the most valuable type-strain genomes for metagenomic binning, comparative biology and taxonomic classification.</title>
        <authorList>
            <person name="Goeker M."/>
        </authorList>
    </citation>
    <scope>NUCLEOTIDE SEQUENCE [LARGE SCALE GENOMIC DNA]</scope>
    <source>
        <strain evidence="2 3">DSM 26723</strain>
    </source>
</reference>
<keyword evidence="1" id="KW-0812">Transmembrane</keyword>
<dbReference type="Proteomes" id="UP000588068">
    <property type="component" value="Unassembled WGS sequence"/>
</dbReference>
<accession>A0A841HSS1</accession>
<name>A0A841HSS1_9GAMM</name>
<comment type="caution">
    <text evidence="2">The sequence shown here is derived from an EMBL/GenBank/DDBJ whole genome shotgun (WGS) entry which is preliminary data.</text>
</comment>
<keyword evidence="1" id="KW-1133">Transmembrane helix</keyword>